<dbReference type="PANTHER" id="PTHR33098:SF46">
    <property type="entry name" value="COTTON FIBER PROTEIN"/>
    <property type="match status" value="1"/>
</dbReference>
<dbReference type="OrthoDB" id="823920at2759"/>
<proteinExistence type="predicted"/>
<dbReference type="InterPro" id="IPR008480">
    <property type="entry name" value="DUF761_pln"/>
</dbReference>
<dbReference type="EMBL" id="QEFC01000012">
    <property type="protein sequence ID" value="KAE9467810.1"/>
    <property type="molecule type" value="Genomic_DNA"/>
</dbReference>
<comment type="caution">
    <text evidence="2">The sequence shown here is derived from an EMBL/GenBank/DDBJ whole genome shotgun (WGS) entry which is preliminary data.</text>
</comment>
<dbReference type="AlphaFoldDB" id="A0A6A4ME12"/>
<dbReference type="Proteomes" id="UP000428333">
    <property type="component" value="Linkage Group LG01"/>
</dbReference>
<organism evidence="2 3">
    <name type="scientific">Rhododendron williamsianum</name>
    <dbReference type="NCBI Taxonomy" id="262921"/>
    <lineage>
        <taxon>Eukaryota</taxon>
        <taxon>Viridiplantae</taxon>
        <taxon>Streptophyta</taxon>
        <taxon>Embryophyta</taxon>
        <taxon>Tracheophyta</taxon>
        <taxon>Spermatophyta</taxon>
        <taxon>Magnoliopsida</taxon>
        <taxon>eudicotyledons</taxon>
        <taxon>Gunneridae</taxon>
        <taxon>Pentapetalae</taxon>
        <taxon>asterids</taxon>
        <taxon>Ericales</taxon>
        <taxon>Ericaceae</taxon>
        <taxon>Ericoideae</taxon>
        <taxon>Rhodoreae</taxon>
        <taxon>Rhododendron</taxon>
    </lineage>
</organism>
<evidence type="ECO:0000256" key="1">
    <source>
        <dbReference type="SAM" id="MobiDB-lite"/>
    </source>
</evidence>
<feature type="region of interest" description="Disordered" evidence="1">
    <location>
        <begin position="1"/>
        <end position="34"/>
    </location>
</feature>
<gene>
    <name evidence="2" type="ORF">C3L33_00326</name>
</gene>
<reference evidence="2 3" key="1">
    <citation type="journal article" date="2019" name="Genome Biol. Evol.">
        <title>The Rhododendron genome and chromosomal organization provide insight into shared whole-genome duplications across the heath family (Ericaceae).</title>
        <authorList>
            <person name="Soza V.L."/>
            <person name="Lindsley D."/>
            <person name="Waalkes A."/>
            <person name="Ramage E."/>
            <person name="Patwardhan R.P."/>
            <person name="Burton J.N."/>
            <person name="Adey A."/>
            <person name="Kumar A."/>
            <person name="Qiu R."/>
            <person name="Shendure J."/>
            <person name="Hall B."/>
        </authorList>
    </citation>
    <scope>NUCLEOTIDE SEQUENCE [LARGE SCALE GENOMIC DNA]</scope>
    <source>
        <strain evidence="2">RSF 1966-606</strain>
    </source>
</reference>
<keyword evidence="3" id="KW-1185">Reference proteome</keyword>
<dbReference type="Pfam" id="PF05553">
    <property type="entry name" value="DUF761"/>
    <property type="match status" value="1"/>
</dbReference>
<protein>
    <submittedName>
        <fullName evidence="2">Uncharacterized protein</fullName>
    </submittedName>
</protein>
<dbReference type="PANTHER" id="PTHR33098">
    <property type="entry name" value="COTTON FIBER (DUF761)"/>
    <property type="match status" value="1"/>
</dbReference>
<evidence type="ECO:0000313" key="3">
    <source>
        <dbReference type="Proteomes" id="UP000428333"/>
    </source>
</evidence>
<feature type="compositionally biased region" description="Basic and acidic residues" evidence="1">
    <location>
        <begin position="17"/>
        <end position="34"/>
    </location>
</feature>
<feature type="non-terminal residue" evidence="2">
    <location>
        <position position="1"/>
    </location>
</feature>
<name>A0A6A4ME12_9ERIC</name>
<accession>A0A6A4ME12</accession>
<evidence type="ECO:0000313" key="2">
    <source>
        <dbReference type="EMBL" id="KAE9467810.1"/>
    </source>
</evidence>
<sequence length="96" mass="10833">MKSSMPPLYPKPPKVGGVKDQENKSGHVDDFRERRGNMTDIARVKGAEAVPKKLESKASVDINECAEAFINKFKQQLLIQRLESIESYEQMLARGK</sequence>